<accession>A0AA36BXP4</accession>
<gene>
    <name evidence="1" type="ORF">OCTVUL_1B014123</name>
</gene>
<reference evidence="1" key="1">
    <citation type="submission" date="2023-08" db="EMBL/GenBank/DDBJ databases">
        <authorList>
            <person name="Alioto T."/>
            <person name="Alioto T."/>
            <person name="Gomez Garrido J."/>
        </authorList>
    </citation>
    <scope>NUCLEOTIDE SEQUENCE</scope>
</reference>
<organism evidence="1 2">
    <name type="scientific">Octopus vulgaris</name>
    <name type="common">Common octopus</name>
    <dbReference type="NCBI Taxonomy" id="6645"/>
    <lineage>
        <taxon>Eukaryota</taxon>
        <taxon>Metazoa</taxon>
        <taxon>Spiralia</taxon>
        <taxon>Lophotrochozoa</taxon>
        <taxon>Mollusca</taxon>
        <taxon>Cephalopoda</taxon>
        <taxon>Coleoidea</taxon>
        <taxon>Octopodiformes</taxon>
        <taxon>Octopoda</taxon>
        <taxon>Incirrata</taxon>
        <taxon>Octopodidae</taxon>
        <taxon>Octopus</taxon>
    </lineage>
</organism>
<keyword evidence="2" id="KW-1185">Reference proteome</keyword>
<dbReference type="AlphaFoldDB" id="A0AA36BXP4"/>
<evidence type="ECO:0000313" key="2">
    <source>
        <dbReference type="Proteomes" id="UP001162480"/>
    </source>
</evidence>
<dbReference type="Proteomes" id="UP001162480">
    <property type="component" value="Chromosome 27"/>
</dbReference>
<evidence type="ECO:0000313" key="1">
    <source>
        <dbReference type="EMBL" id="CAI9742123.1"/>
    </source>
</evidence>
<protein>
    <submittedName>
        <fullName evidence="1">Uncharacterized protein</fullName>
    </submittedName>
</protein>
<proteinExistence type="predicted"/>
<name>A0AA36BXP4_OCTVU</name>
<sequence>MSLLSPVISLRLEAISQRPGHRWSISVVLNIPLQPVIPVLPEHLLPVTNGCTLSVSRLYNFSLLYPRLLI</sequence>
<dbReference type="EMBL" id="OX597840">
    <property type="protein sequence ID" value="CAI9742123.1"/>
    <property type="molecule type" value="Genomic_DNA"/>
</dbReference>